<evidence type="ECO:0000256" key="15">
    <source>
        <dbReference type="HAMAP-Rule" id="MF_00210"/>
    </source>
</evidence>
<keyword evidence="13 15" id="KW-0057">Aromatic amino acid biosynthesis</keyword>
<dbReference type="GO" id="GO:0003855">
    <property type="term" value="F:3-dehydroquinate dehydratase activity"/>
    <property type="evidence" value="ECO:0007669"/>
    <property type="project" value="InterPro"/>
</dbReference>
<evidence type="ECO:0000256" key="6">
    <source>
        <dbReference type="ARBA" id="ARBA00022723"/>
    </source>
</evidence>
<feature type="binding site" evidence="15">
    <location>
        <position position="252"/>
    </location>
    <ligand>
        <name>3-phosphoshikimate</name>
        <dbReference type="ChEBI" id="CHEBI:145989"/>
    </ligand>
</feature>
<dbReference type="Pfam" id="PF01487">
    <property type="entry name" value="DHquinase_I"/>
    <property type="match status" value="1"/>
</dbReference>
<dbReference type="InterPro" id="IPR013785">
    <property type="entry name" value="Aldolase_TIM"/>
</dbReference>
<dbReference type="GO" id="GO:0009423">
    <property type="term" value="P:chorismate biosynthetic process"/>
    <property type="evidence" value="ECO:0007669"/>
    <property type="project" value="UniProtKB-UniRule"/>
</dbReference>
<dbReference type="GO" id="GO:0008652">
    <property type="term" value="P:amino acid biosynthetic process"/>
    <property type="evidence" value="ECO:0007669"/>
    <property type="project" value="UniProtKB-KW"/>
</dbReference>
<feature type="domain" description="Enolpyruvate transferase" evidence="17">
    <location>
        <begin position="398"/>
        <end position="699"/>
    </location>
</feature>
<comment type="catalytic activity">
    <reaction evidence="14">
        <text>3-phosphoshikimate + phosphoenolpyruvate = 5-O-(1-carboxyvinyl)-3-phosphoshikimate + phosphate</text>
        <dbReference type="Rhea" id="RHEA:21256"/>
        <dbReference type="ChEBI" id="CHEBI:43474"/>
        <dbReference type="ChEBI" id="CHEBI:57701"/>
        <dbReference type="ChEBI" id="CHEBI:58702"/>
        <dbReference type="ChEBI" id="CHEBI:145989"/>
        <dbReference type="EC" id="2.5.1.19"/>
    </reaction>
    <physiologicalReaction direction="left-to-right" evidence="14">
        <dbReference type="Rhea" id="RHEA:21257"/>
    </physiologicalReaction>
</comment>
<feature type="binding site" evidence="15">
    <location>
        <position position="614"/>
    </location>
    <ligand>
        <name>phosphoenolpyruvate</name>
        <dbReference type="ChEBI" id="CHEBI:58702"/>
    </ligand>
</feature>
<evidence type="ECO:0000256" key="10">
    <source>
        <dbReference type="ARBA" id="ARBA00022840"/>
    </source>
</evidence>
<comment type="function">
    <text evidence="15">Catalyzes the transfer of the enolpyruvyl moiety of phosphoenolpyruvate (PEP) to the 5-hydroxyl of shikimate-3-phosphate (S3P) to produce enolpyruvyl shikimate-3-phosphate and inorganic phosphate.</text>
</comment>
<evidence type="ECO:0000256" key="16">
    <source>
        <dbReference type="SAM" id="MobiDB-lite"/>
    </source>
</evidence>
<dbReference type="Proteomes" id="UP000823617">
    <property type="component" value="Unassembled WGS sequence"/>
</dbReference>
<feature type="region of interest" description="Disordered" evidence="16">
    <location>
        <begin position="375"/>
        <end position="403"/>
    </location>
</feature>
<feature type="binding site" evidence="15">
    <location>
        <position position="323"/>
    </location>
    <ligand>
        <name>phosphoenolpyruvate</name>
        <dbReference type="ChEBI" id="CHEBI:58702"/>
    </ligand>
</feature>
<evidence type="ECO:0000256" key="2">
    <source>
        <dbReference type="ARBA" id="ARBA00004811"/>
    </source>
</evidence>
<dbReference type="SUPFAM" id="SSF55205">
    <property type="entry name" value="EPT/RTPC-like"/>
    <property type="match status" value="1"/>
</dbReference>
<accession>A0A9D9N0Z0</accession>
<dbReference type="GO" id="GO:0009073">
    <property type="term" value="P:aromatic amino acid family biosynthetic process"/>
    <property type="evidence" value="ECO:0007669"/>
    <property type="project" value="UniProtKB-KW"/>
</dbReference>
<evidence type="ECO:0000256" key="5">
    <source>
        <dbReference type="ARBA" id="ARBA00022679"/>
    </source>
</evidence>
<reference evidence="18" key="1">
    <citation type="submission" date="2020-10" db="EMBL/GenBank/DDBJ databases">
        <authorList>
            <person name="Gilroy R."/>
        </authorList>
    </citation>
    <scope>NUCLEOTIDE SEQUENCE</scope>
    <source>
        <strain evidence="18">B1-3475</strain>
    </source>
</reference>
<keyword evidence="12" id="KW-0560">Oxidoreductase</keyword>
<evidence type="ECO:0000256" key="14">
    <source>
        <dbReference type="ARBA" id="ARBA00044633"/>
    </source>
</evidence>
<dbReference type="InterPro" id="IPR013792">
    <property type="entry name" value="RNA3'P_cycl/enolpyr_Trfase_a/b"/>
</dbReference>
<feature type="binding site" evidence="15">
    <location>
        <position position="352"/>
    </location>
    <ligand>
        <name>phosphoenolpyruvate</name>
        <dbReference type="ChEBI" id="CHEBI:58702"/>
    </ligand>
</feature>
<evidence type="ECO:0000256" key="7">
    <source>
        <dbReference type="ARBA" id="ARBA00022741"/>
    </source>
</evidence>
<evidence type="ECO:0000259" key="17">
    <source>
        <dbReference type="Pfam" id="PF00275"/>
    </source>
</evidence>
<evidence type="ECO:0000313" key="19">
    <source>
        <dbReference type="Proteomes" id="UP000823617"/>
    </source>
</evidence>
<comment type="caution">
    <text evidence="18">The sequence shown here is derived from an EMBL/GenBank/DDBJ whole genome shotgun (WGS) entry which is preliminary data.</text>
</comment>
<dbReference type="PANTHER" id="PTHR21090:SF5">
    <property type="entry name" value="PENTAFUNCTIONAL AROM POLYPEPTIDE"/>
    <property type="match status" value="1"/>
</dbReference>
<protein>
    <recommendedName>
        <fullName evidence="15">3-phosphoshikimate 1-carboxyvinyltransferase</fullName>
        <ecNumber evidence="15">2.5.1.19</ecNumber>
    </recommendedName>
    <alternativeName>
        <fullName evidence="15">5-enolpyruvylshikimate-3-phosphate synthase</fullName>
        <shortName evidence="15">EPSP synthase</shortName>
        <shortName evidence="15">EPSPS</shortName>
    </alternativeName>
</protein>
<keyword evidence="8" id="KW-0418">Kinase</keyword>
<comment type="cofactor">
    <cofactor evidence="1">
        <name>Zn(2+)</name>
        <dbReference type="ChEBI" id="CHEBI:29105"/>
    </cofactor>
</comment>
<feature type="compositionally biased region" description="Low complexity" evidence="16">
    <location>
        <begin position="379"/>
        <end position="389"/>
    </location>
</feature>
<dbReference type="Gene3D" id="3.20.20.70">
    <property type="entry name" value="Aldolase class I"/>
    <property type="match status" value="1"/>
</dbReference>
<name>A0A9D9N0Z0_9BACT</name>
<comment type="pathway">
    <text evidence="2 15">Metabolic intermediate biosynthesis; chorismate biosynthesis; chorismate from D-erythrose 4-phosphate and phosphoenolpyruvate: step 6/7.</text>
</comment>
<feature type="binding site" evidence="15">
    <location>
        <position position="424"/>
    </location>
    <ligand>
        <name>phosphoenolpyruvate</name>
        <dbReference type="ChEBI" id="CHEBI:58702"/>
    </ligand>
</feature>
<keyword evidence="7" id="KW-0547">Nucleotide-binding</keyword>
<dbReference type="EC" id="2.5.1.19" evidence="15"/>
<feature type="binding site" evidence="15">
    <location>
        <position position="424"/>
    </location>
    <ligand>
        <name>3-phosphoshikimate</name>
        <dbReference type="ChEBI" id="CHEBI:145989"/>
    </ligand>
</feature>
<dbReference type="CDD" id="cd00502">
    <property type="entry name" value="DHQase_I"/>
    <property type="match status" value="1"/>
</dbReference>
<feature type="domain" description="Enolpyruvate transferase" evidence="17">
    <location>
        <begin position="246"/>
        <end position="358"/>
    </location>
</feature>
<feature type="binding site" evidence="15">
    <location>
        <position position="251"/>
    </location>
    <ligand>
        <name>3-phosphoshikimate</name>
        <dbReference type="ChEBI" id="CHEBI:145989"/>
    </ligand>
</feature>
<evidence type="ECO:0000256" key="9">
    <source>
        <dbReference type="ARBA" id="ARBA00022833"/>
    </source>
</evidence>
<dbReference type="HAMAP" id="MF_00210">
    <property type="entry name" value="EPSP_synth"/>
    <property type="match status" value="1"/>
</dbReference>
<keyword evidence="11" id="KW-0521">NADP</keyword>
<dbReference type="SUPFAM" id="SSF51569">
    <property type="entry name" value="Aldolase"/>
    <property type="match status" value="1"/>
</dbReference>
<dbReference type="InterPro" id="IPR036968">
    <property type="entry name" value="Enolpyruvate_Tfrase_sf"/>
</dbReference>
<feature type="binding site" evidence="15">
    <location>
        <position position="665"/>
    </location>
    <ligand>
        <name>phosphoenolpyruvate</name>
        <dbReference type="ChEBI" id="CHEBI:58702"/>
    </ligand>
</feature>
<dbReference type="AlphaFoldDB" id="A0A9D9N0Z0"/>
<evidence type="ECO:0000256" key="3">
    <source>
        <dbReference type="ARBA" id="ARBA00009948"/>
    </source>
</evidence>
<dbReference type="Pfam" id="PF00275">
    <property type="entry name" value="EPSP_synthase"/>
    <property type="match status" value="2"/>
</dbReference>
<dbReference type="InterPro" id="IPR001986">
    <property type="entry name" value="Enolpyruvate_Tfrase_dom"/>
</dbReference>
<dbReference type="Gene3D" id="3.65.10.10">
    <property type="entry name" value="Enolpyruvate transferase domain"/>
    <property type="match status" value="2"/>
</dbReference>
<keyword evidence="4 15" id="KW-0028">Amino-acid biosynthesis</keyword>
<proteinExistence type="inferred from homology"/>
<feature type="binding site" evidence="15">
    <location>
        <position position="256"/>
    </location>
    <ligand>
        <name>3-phosphoshikimate</name>
        <dbReference type="ChEBI" id="CHEBI:145989"/>
    </ligand>
</feature>
<evidence type="ECO:0000256" key="11">
    <source>
        <dbReference type="ARBA" id="ARBA00022857"/>
    </source>
</evidence>
<comment type="similarity">
    <text evidence="3 15">Belongs to the EPSP synthase family.</text>
</comment>
<dbReference type="CDD" id="cd01556">
    <property type="entry name" value="EPSP_synthase"/>
    <property type="match status" value="1"/>
</dbReference>
<sequence length="705" mass="74178">MICTVVQGKSLDEIQEILEHCEMAEIRLDRCPLSDSDIRICFSSDVPLVATCRVSEVLASDPSLNSVSASMVCEKKLVAAIEAGARYVDVELEAPRSMAKRVRKSAMENGTIFIRSYHNFEATDSQAALSAVADKCQREGAQIVKIVTMASCAADVNRVMSLYDDADPGTLIAFCMGEAGRESRTGCLMKGAPYTYASLSEGDEAASGQIPAGQMAKEIYGDFRFIGNAPSESANGTALTESAPLVMPASKSFAQRAIIAAALADGESTLSGYSPCGDSASAIETARELGAEVSEDGDTLRIKGIAASPESLDLSCIHVGESGLLARIMIPVSTMLSKGAVVLEGEKSLLSRPMTGLCAIMDRFSVVLAGASAPGGDGSDTVDGTSGVVPAASGSDDDTVTVPVTASGPLKPARAEISGKHGSQIISGLLMSLPLLEKSSFVTVHDPKSIPYMYMTLDVLKKFGLKVSSEMMGGRDFIESGGDWSYCTDIEFRIKGGQRYRSADFRIEGDWSTAAVFLVAGAVFGRVELSGLDTTSIQADLSIMDILIEAGASLSQLDGDRGIVAVQRAPLNAFTTDLSNCPDLFPAVAVLAAFCQGRSYIHGTDRLAHKECDRASAITAMLEQMGVDARIEGNALSVDGHSLAQRLLTGSLLKGGRYSSFHDHRMAMALAVAGLGASPVIEIDDKECVAKSCPGFFEVFGSLVK</sequence>
<evidence type="ECO:0000256" key="1">
    <source>
        <dbReference type="ARBA" id="ARBA00001947"/>
    </source>
</evidence>
<dbReference type="InterPro" id="IPR006264">
    <property type="entry name" value="EPSP_synthase"/>
</dbReference>
<feature type="active site" description="Proton acceptor" evidence="15">
    <location>
        <position position="583"/>
    </location>
</feature>
<keyword evidence="15" id="KW-0963">Cytoplasm</keyword>
<dbReference type="GO" id="GO:0046872">
    <property type="term" value="F:metal ion binding"/>
    <property type="evidence" value="ECO:0007669"/>
    <property type="project" value="UniProtKB-KW"/>
</dbReference>
<comment type="subcellular location">
    <subcellularLocation>
        <location evidence="15">Cytoplasm</location>
    </subcellularLocation>
</comment>
<keyword evidence="10" id="KW-0067">ATP-binding</keyword>
<evidence type="ECO:0000313" key="18">
    <source>
        <dbReference type="EMBL" id="MBO8456319.1"/>
    </source>
</evidence>
<reference evidence="18" key="2">
    <citation type="journal article" date="2021" name="PeerJ">
        <title>Extensive microbial diversity within the chicken gut microbiome revealed by metagenomics and culture.</title>
        <authorList>
            <person name="Gilroy R."/>
            <person name="Ravi A."/>
            <person name="Getino M."/>
            <person name="Pursley I."/>
            <person name="Horton D.L."/>
            <person name="Alikhan N.F."/>
            <person name="Baker D."/>
            <person name="Gharbi K."/>
            <person name="Hall N."/>
            <person name="Watson M."/>
            <person name="Adriaenssens E.M."/>
            <person name="Foster-Nyarko E."/>
            <person name="Jarju S."/>
            <person name="Secka A."/>
            <person name="Antonio M."/>
            <person name="Oren A."/>
            <person name="Chaudhuri R.R."/>
            <person name="La Ragione R."/>
            <person name="Hildebrand F."/>
            <person name="Pallen M.J."/>
        </authorList>
    </citation>
    <scope>NUCLEOTIDE SEQUENCE</scope>
    <source>
        <strain evidence="18">B1-3475</strain>
    </source>
</reference>
<keyword evidence="5 15" id="KW-0808">Transferase</keyword>
<gene>
    <name evidence="15" type="primary">aroA</name>
    <name evidence="18" type="ORF">IAC08_07975</name>
</gene>
<comment type="caution">
    <text evidence="15">Lacks conserved residue(s) required for the propagation of feature annotation.</text>
</comment>
<evidence type="ECO:0000256" key="12">
    <source>
        <dbReference type="ARBA" id="ARBA00023002"/>
    </source>
</evidence>
<dbReference type="PANTHER" id="PTHR21090">
    <property type="entry name" value="AROM/DEHYDROQUINATE SYNTHASE"/>
    <property type="match status" value="1"/>
</dbReference>
<feature type="binding site" evidence="15">
    <location>
        <position position="583"/>
    </location>
    <ligand>
        <name>3-phosphoshikimate</name>
        <dbReference type="ChEBI" id="CHEBI:145989"/>
    </ligand>
</feature>
<evidence type="ECO:0000256" key="4">
    <source>
        <dbReference type="ARBA" id="ARBA00022605"/>
    </source>
</evidence>
<feature type="binding site" evidence="15">
    <location>
        <position position="691"/>
    </location>
    <ligand>
        <name>phosphoenolpyruvate</name>
        <dbReference type="ChEBI" id="CHEBI:58702"/>
    </ligand>
</feature>
<feature type="binding site" evidence="15">
    <location>
        <position position="251"/>
    </location>
    <ligand>
        <name>phosphoenolpyruvate</name>
        <dbReference type="ChEBI" id="CHEBI:58702"/>
    </ligand>
</feature>
<dbReference type="GO" id="GO:0005737">
    <property type="term" value="C:cytoplasm"/>
    <property type="evidence" value="ECO:0007669"/>
    <property type="project" value="UniProtKB-SubCell"/>
</dbReference>
<feature type="binding site" evidence="15">
    <location>
        <position position="423"/>
    </location>
    <ligand>
        <name>3-phosphoshikimate</name>
        <dbReference type="ChEBI" id="CHEBI:145989"/>
    </ligand>
</feature>
<dbReference type="GO" id="GO:0016491">
    <property type="term" value="F:oxidoreductase activity"/>
    <property type="evidence" value="ECO:0007669"/>
    <property type="project" value="UniProtKB-KW"/>
</dbReference>
<dbReference type="InterPro" id="IPR001381">
    <property type="entry name" value="DHquinase_I"/>
</dbReference>
<keyword evidence="9" id="KW-0862">Zinc</keyword>
<dbReference type="GO" id="GO:0016301">
    <property type="term" value="F:kinase activity"/>
    <property type="evidence" value="ECO:0007669"/>
    <property type="project" value="UniProtKB-KW"/>
</dbReference>
<organism evidence="18 19">
    <name type="scientific">Candidatus Cryptobacteroides intestinigallinarum</name>
    <dbReference type="NCBI Taxonomy" id="2840767"/>
    <lineage>
        <taxon>Bacteria</taxon>
        <taxon>Pseudomonadati</taxon>
        <taxon>Bacteroidota</taxon>
        <taxon>Bacteroidia</taxon>
        <taxon>Bacteroidales</taxon>
        <taxon>Candidatus Cryptobacteroides</taxon>
    </lineage>
</organism>
<dbReference type="GO" id="GO:0003866">
    <property type="term" value="F:3-phosphoshikimate 1-carboxyvinyltransferase activity"/>
    <property type="evidence" value="ECO:0007669"/>
    <property type="project" value="UniProtKB-UniRule"/>
</dbReference>
<evidence type="ECO:0000256" key="13">
    <source>
        <dbReference type="ARBA" id="ARBA00023141"/>
    </source>
</evidence>
<dbReference type="EMBL" id="JADIMK010000079">
    <property type="protein sequence ID" value="MBO8456319.1"/>
    <property type="molecule type" value="Genomic_DNA"/>
</dbReference>
<evidence type="ECO:0000256" key="8">
    <source>
        <dbReference type="ARBA" id="ARBA00022777"/>
    </source>
</evidence>
<keyword evidence="6" id="KW-0479">Metal-binding</keyword>
<feature type="binding site" evidence="15">
    <location>
        <position position="610"/>
    </location>
    <ligand>
        <name>3-phosphoshikimate</name>
        <dbReference type="ChEBI" id="CHEBI:145989"/>
    </ligand>
</feature>
<comment type="subunit">
    <text evidence="15">Monomer.</text>
</comment>
<feature type="binding site" evidence="15">
    <location>
        <position position="449"/>
    </location>
    <ligand>
        <name>3-phosphoshikimate</name>
        <dbReference type="ChEBI" id="CHEBI:145989"/>
    </ligand>
</feature>
<dbReference type="GO" id="GO:0005524">
    <property type="term" value="F:ATP binding"/>
    <property type="evidence" value="ECO:0007669"/>
    <property type="project" value="UniProtKB-KW"/>
</dbReference>